<feature type="domain" description="Dienelactone hydrolase" evidence="2">
    <location>
        <begin position="95"/>
        <end position="213"/>
    </location>
</feature>
<comment type="caution">
    <text evidence="3">The sequence shown here is derived from an EMBL/GenBank/DDBJ whole genome shotgun (WGS) entry which is preliminary data.</text>
</comment>
<dbReference type="Proteomes" id="UP000658278">
    <property type="component" value="Unassembled WGS sequence"/>
</dbReference>
<feature type="region of interest" description="Disordered" evidence="1">
    <location>
        <begin position="349"/>
        <end position="382"/>
    </location>
</feature>
<protein>
    <recommendedName>
        <fullName evidence="2">Dienelactone hydrolase domain-containing protein</fullName>
    </recommendedName>
</protein>
<dbReference type="SUPFAM" id="SSF53474">
    <property type="entry name" value="alpha/beta-Hydrolases"/>
    <property type="match status" value="1"/>
</dbReference>
<accession>A0A934RAH6</accession>
<evidence type="ECO:0000256" key="1">
    <source>
        <dbReference type="SAM" id="MobiDB-lite"/>
    </source>
</evidence>
<evidence type="ECO:0000259" key="2">
    <source>
        <dbReference type="Pfam" id="PF01738"/>
    </source>
</evidence>
<dbReference type="EMBL" id="JAENII010000001">
    <property type="protein sequence ID" value="MBK1825401.1"/>
    <property type="molecule type" value="Genomic_DNA"/>
</dbReference>
<dbReference type="AlphaFoldDB" id="A0A934RAH6"/>
<dbReference type="GO" id="GO:0016787">
    <property type="term" value="F:hydrolase activity"/>
    <property type="evidence" value="ECO:0007669"/>
    <property type="project" value="InterPro"/>
</dbReference>
<dbReference type="InterPro" id="IPR029058">
    <property type="entry name" value="AB_hydrolase_fold"/>
</dbReference>
<dbReference type="InterPro" id="IPR002925">
    <property type="entry name" value="Dienelactn_hydro"/>
</dbReference>
<name>A0A934RAH6_9BACT</name>
<reference evidence="3" key="1">
    <citation type="submission" date="2021-01" db="EMBL/GenBank/DDBJ databases">
        <title>Modified the classification status of verrucomicrobia.</title>
        <authorList>
            <person name="Feng X."/>
        </authorList>
    </citation>
    <scope>NUCLEOTIDE SEQUENCE</scope>
    <source>
        <strain evidence="3">KCTC 22201</strain>
    </source>
</reference>
<dbReference type="Gene3D" id="3.40.50.1820">
    <property type="entry name" value="alpha/beta hydrolase"/>
    <property type="match status" value="1"/>
</dbReference>
<keyword evidence="4" id="KW-1185">Reference proteome</keyword>
<proteinExistence type="predicted"/>
<evidence type="ECO:0000313" key="3">
    <source>
        <dbReference type="EMBL" id="MBK1825401.1"/>
    </source>
</evidence>
<dbReference type="RefSeq" id="WP_200274949.1">
    <property type="nucleotide sequence ID" value="NZ_JAENII010000001.1"/>
</dbReference>
<dbReference type="Pfam" id="PF01738">
    <property type="entry name" value="DLH"/>
    <property type="match status" value="1"/>
</dbReference>
<organism evidence="3 4">
    <name type="scientific">Haloferula rosea</name>
    <dbReference type="NCBI Taxonomy" id="490093"/>
    <lineage>
        <taxon>Bacteria</taxon>
        <taxon>Pseudomonadati</taxon>
        <taxon>Verrucomicrobiota</taxon>
        <taxon>Verrucomicrobiia</taxon>
        <taxon>Verrucomicrobiales</taxon>
        <taxon>Verrucomicrobiaceae</taxon>
        <taxon>Haloferula</taxon>
    </lineage>
</organism>
<evidence type="ECO:0000313" key="4">
    <source>
        <dbReference type="Proteomes" id="UP000658278"/>
    </source>
</evidence>
<gene>
    <name evidence="3" type="ORF">JIN81_00090</name>
</gene>
<sequence length="382" mass="42930">MEKWSRWFRIGVSLLGITCAPALEIKVPGVEEPILVDLPANHEDGMSWPAVFSYHGQNGQPNTARTREHTGAEDWIVVGMAYAQRGEHKLSQEALDRELAVLRAVRDRLQRSHGLDPKRLHLVGYSKGGWMVDSLLQVDRTLAGGAMLMAGHLTDFPKNPKRFNTPTPVFIGVGREDPNHFYSLKALLFYRTLGAKVDMEVWPELGHAFPSDGSVGLKEWFALRNGKQPDQETLQKEFEALTNLPAEESWATLSAFRERPFTTVPGSPWPERIKATIEELEKNPAVAKQARLARAHRSLLARELKARTAQDFLSLDSGYMKLLAEASGTDVEELAQRDHRRVLTIVEQIRKQAPAPQPKPAQPIQPDMPTNDRVIPRNPMVR</sequence>